<evidence type="ECO:0000313" key="2">
    <source>
        <dbReference type="Proteomes" id="UP001163603"/>
    </source>
</evidence>
<proteinExistence type="predicted"/>
<accession>A0ACC0YFC1</accession>
<dbReference type="Proteomes" id="UP001163603">
    <property type="component" value="Chromosome 7"/>
</dbReference>
<comment type="caution">
    <text evidence="1">The sequence shown here is derived from an EMBL/GenBank/DDBJ whole genome shotgun (WGS) entry which is preliminary data.</text>
</comment>
<organism evidence="1 2">
    <name type="scientific">Pistacia integerrima</name>
    <dbReference type="NCBI Taxonomy" id="434235"/>
    <lineage>
        <taxon>Eukaryota</taxon>
        <taxon>Viridiplantae</taxon>
        <taxon>Streptophyta</taxon>
        <taxon>Embryophyta</taxon>
        <taxon>Tracheophyta</taxon>
        <taxon>Spermatophyta</taxon>
        <taxon>Magnoliopsida</taxon>
        <taxon>eudicotyledons</taxon>
        <taxon>Gunneridae</taxon>
        <taxon>Pentapetalae</taxon>
        <taxon>rosids</taxon>
        <taxon>malvids</taxon>
        <taxon>Sapindales</taxon>
        <taxon>Anacardiaceae</taxon>
        <taxon>Pistacia</taxon>
    </lineage>
</organism>
<sequence>MAFLPQEILFHHILPKLPVKSICRFKCVSKSFMALFNDTLFIKTHLSQTARDKLLAIPQSDLYLIDPKTSFNDEKLTAKRLDFSNDRVCFFGSCNGLCCLYVPQRRVYFFYNPSTKECSKEIPMPNLMSEDDCLDYYPEAAGFGYAPSIDDYKMVILSYWEGLTHMFSLRNNLWKRIHQYEENLFGTGTPVNGALHWLTYSVENIRSIVSFDLVEEKFKSFPLPDYFQSGFNLLDVVVMDGCLCMLEIEIVGVPAQRFLSHVKAFTESLVSPNWYIGEATINDS</sequence>
<name>A0ACC0YFC1_9ROSI</name>
<keyword evidence="2" id="KW-1185">Reference proteome</keyword>
<evidence type="ECO:0000313" key="1">
    <source>
        <dbReference type="EMBL" id="KAJ0035027.1"/>
    </source>
</evidence>
<dbReference type="EMBL" id="CM047742">
    <property type="protein sequence ID" value="KAJ0035027.1"/>
    <property type="molecule type" value="Genomic_DNA"/>
</dbReference>
<reference evidence="2" key="1">
    <citation type="journal article" date="2023" name="G3 (Bethesda)">
        <title>Genome assembly and association tests identify interacting loci associated with vigor, precocity, and sex in interspecific pistachio rootstocks.</title>
        <authorList>
            <person name="Palmer W."/>
            <person name="Jacygrad E."/>
            <person name="Sagayaradj S."/>
            <person name="Cavanaugh K."/>
            <person name="Han R."/>
            <person name="Bertier L."/>
            <person name="Beede B."/>
            <person name="Kafkas S."/>
            <person name="Golino D."/>
            <person name="Preece J."/>
            <person name="Michelmore R."/>
        </authorList>
    </citation>
    <scope>NUCLEOTIDE SEQUENCE [LARGE SCALE GENOMIC DNA]</scope>
</reference>
<protein>
    <submittedName>
        <fullName evidence="1">Uncharacterized protein</fullName>
    </submittedName>
</protein>
<gene>
    <name evidence="1" type="ORF">Pint_26220</name>
</gene>